<keyword evidence="1" id="KW-0812">Transmembrane</keyword>
<evidence type="ECO:0000313" key="3">
    <source>
        <dbReference type="Proteomes" id="UP001152803"/>
    </source>
</evidence>
<accession>A0A9Q1DIK5</accession>
<organism evidence="2 3">
    <name type="scientific">Conger conger</name>
    <name type="common">Conger eel</name>
    <name type="synonym">Muraena conger</name>
    <dbReference type="NCBI Taxonomy" id="82655"/>
    <lineage>
        <taxon>Eukaryota</taxon>
        <taxon>Metazoa</taxon>
        <taxon>Chordata</taxon>
        <taxon>Craniata</taxon>
        <taxon>Vertebrata</taxon>
        <taxon>Euteleostomi</taxon>
        <taxon>Actinopterygii</taxon>
        <taxon>Neopterygii</taxon>
        <taxon>Teleostei</taxon>
        <taxon>Anguilliformes</taxon>
        <taxon>Congridae</taxon>
        <taxon>Conger</taxon>
    </lineage>
</organism>
<name>A0A9Q1DIK5_CONCO</name>
<keyword evidence="1" id="KW-1133">Transmembrane helix</keyword>
<evidence type="ECO:0000256" key="1">
    <source>
        <dbReference type="SAM" id="Phobius"/>
    </source>
</evidence>
<evidence type="ECO:0008006" key="4">
    <source>
        <dbReference type="Google" id="ProtNLM"/>
    </source>
</evidence>
<proteinExistence type="predicted"/>
<evidence type="ECO:0000313" key="2">
    <source>
        <dbReference type="EMBL" id="KAJ8271700.1"/>
    </source>
</evidence>
<dbReference type="EMBL" id="JAFJMO010000007">
    <property type="protein sequence ID" value="KAJ8271700.1"/>
    <property type="molecule type" value="Genomic_DNA"/>
</dbReference>
<dbReference type="OrthoDB" id="8964045at2759"/>
<reference evidence="2" key="1">
    <citation type="journal article" date="2023" name="Science">
        <title>Genome structures resolve the early diversification of teleost fishes.</title>
        <authorList>
            <person name="Parey E."/>
            <person name="Louis A."/>
            <person name="Montfort J."/>
            <person name="Bouchez O."/>
            <person name="Roques C."/>
            <person name="Iampietro C."/>
            <person name="Lluch J."/>
            <person name="Castinel A."/>
            <person name="Donnadieu C."/>
            <person name="Desvignes T."/>
            <person name="Floi Bucao C."/>
            <person name="Jouanno E."/>
            <person name="Wen M."/>
            <person name="Mejri S."/>
            <person name="Dirks R."/>
            <person name="Jansen H."/>
            <person name="Henkel C."/>
            <person name="Chen W.J."/>
            <person name="Zahm M."/>
            <person name="Cabau C."/>
            <person name="Klopp C."/>
            <person name="Thompson A.W."/>
            <person name="Robinson-Rechavi M."/>
            <person name="Braasch I."/>
            <person name="Lecointre G."/>
            <person name="Bobe J."/>
            <person name="Postlethwait J.H."/>
            <person name="Berthelot C."/>
            <person name="Roest Crollius H."/>
            <person name="Guiguen Y."/>
        </authorList>
    </citation>
    <scope>NUCLEOTIDE SEQUENCE</scope>
    <source>
        <strain evidence="2">Concon-B</strain>
    </source>
</reference>
<comment type="caution">
    <text evidence="2">The sequence shown here is derived from an EMBL/GenBank/DDBJ whole genome shotgun (WGS) entry which is preliminary data.</text>
</comment>
<sequence>MPIRSCVATMTRVAFLKLLVIVLMAFIICLPQFFTSDQAALSIDSPCFRLHLCLGPTGLGANASQTQLVRDTGGSYVGCVNISACEGVANRTLSSIECFLCQEEMDLHSIPRNSSQSAEQQLFFCCGNCTVQGHATSTAPRPNRTLATNSTRCNASLSRTLASKESWGSGRRVVWLVLILMVIILVIGSVVYKVHMENKGCVEDVPLPISVDQCPEVSVRNLNGARLSAILEETAFTEPN</sequence>
<dbReference type="AlphaFoldDB" id="A0A9Q1DIK5"/>
<feature type="transmembrane region" description="Helical" evidence="1">
    <location>
        <begin position="173"/>
        <end position="192"/>
    </location>
</feature>
<keyword evidence="1" id="KW-0472">Membrane</keyword>
<dbReference type="Proteomes" id="UP001152803">
    <property type="component" value="Unassembled WGS sequence"/>
</dbReference>
<protein>
    <recommendedName>
        <fullName evidence="4">Transmembrane protein</fullName>
    </recommendedName>
</protein>
<gene>
    <name evidence="2" type="ORF">COCON_G00105590</name>
</gene>
<keyword evidence="3" id="KW-1185">Reference proteome</keyword>